<feature type="compositionally biased region" description="Polar residues" evidence="1">
    <location>
        <begin position="178"/>
        <end position="187"/>
    </location>
</feature>
<name>A0A8H3BR62_9AGAM</name>
<dbReference type="Proteomes" id="UP000663853">
    <property type="component" value="Unassembled WGS sequence"/>
</dbReference>
<feature type="compositionally biased region" description="Low complexity" evidence="1">
    <location>
        <begin position="189"/>
        <end position="201"/>
    </location>
</feature>
<gene>
    <name evidence="2" type="ORF">RDB_LOCUS63486</name>
</gene>
<feature type="region of interest" description="Disordered" evidence="1">
    <location>
        <begin position="178"/>
        <end position="211"/>
    </location>
</feature>
<evidence type="ECO:0000313" key="3">
    <source>
        <dbReference type="Proteomes" id="UP000663853"/>
    </source>
</evidence>
<evidence type="ECO:0000313" key="2">
    <source>
        <dbReference type="EMBL" id="CAE6462294.1"/>
    </source>
</evidence>
<dbReference type="EMBL" id="CAJMXA010001523">
    <property type="protein sequence ID" value="CAE6462294.1"/>
    <property type="molecule type" value="Genomic_DNA"/>
</dbReference>
<proteinExistence type="predicted"/>
<organism evidence="2 3">
    <name type="scientific">Rhizoctonia solani</name>
    <dbReference type="NCBI Taxonomy" id="456999"/>
    <lineage>
        <taxon>Eukaryota</taxon>
        <taxon>Fungi</taxon>
        <taxon>Dikarya</taxon>
        <taxon>Basidiomycota</taxon>
        <taxon>Agaricomycotina</taxon>
        <taxon>Agaricomycetes</taxon>
        <taxon>Cantharellales</taxon>
        <taxon>Ceratobasidiaceae</taxon>
        <taxon>Rhizoctonia</taxon>
    </lineage>
</organism>
<reference evidence="2" key="1">
    <citation type="submission" date="2021-01" db="EMBL/GenBank/DDBJ databases">
        <authorList>
            <person name="Kaushik A."/>
        </authorList>
    </citation>
    <scope>NUCLEOTIDE SEQUENCE</scope>
    <source>
        <strain evidence="2">AG6-10EEA</strain>
    </source>
</reference>
<comment type="caution">
    <text evidence="2">The sequence shown here is derived from an EMBL/GenBank/DDBJ whole genome shotgun (WGS) entry which is preliminary data.</text>
</comment>
<evidence type="ECO:0000256" key="1">
    <source>
        <dbReference type="SAM" id="MobiDB-lite"/>
    </source>
</evidence>
<evidence type="ECO:0008006" key="4">
    <source>
        <dbReference type="Google" id="ProtNLM"/>
    </source>
</evidence>
<protein>
    <recommendedName>
        <fullName evidence="4">Laminin domain protein</fullName>
    </recommendedName>
</protein>
<accession>A0A8H3BR62</accession>
<sequence>MPGYPGDQVCSPPELPPYLKNVHHLKPIRGVPNDDEVMKIHAVILVANKVVDVQGMGDPLLLARLSEHLFNVQMAKYRSKSLGAIFPETTTYTPPTLPVHVTVQLEPVTGVPSEQEIIKVQNAIRSYHQFANAPSIFDPRIDMELSQHLFDIQMAKYIQSARESQNCSYSCETSSLASEDTQQTFTGESGVSGNNAGSGASLAKPHESVQPTRDIDVQDALERYPAEQLNKLAERFNEVFGRLNQHLEESNRLAKESTQPVEKLGEVLRNINRVLVRIQHAIVRNHKGNTLNALGCLANEKGETPDMSRTTENRTYTDFAEDDNHSFSVVIDGVTQTSYIEDRWLGEFIRFYGIDYGFF</sequence>
<dbReference type="AlphaFoldDB" id="A0A8H3BR62"/>